<dbReference type="Gene3D" id="1.10.10.10">
    <property type="entry name" value="Winged helix-like DNA-binding domain superfamily/Winged helix DNA-binding domain"/>
    <property type="match status" value="1"/>
</dbReference>
<dbReference type="Pfam" id="PF08279">
    <property type="entry name" value="HTH_11"/>
    <property type="match status" value="1"/>
</dbReference>
<dbReference type="PANTHER" id="PTHR34580:SF1">
    <property type="entry name" value="PROTEIN PAFC"/>
    <property type="match status" value="1"/>
</dbReference>
<dbReference type="InterPro" id="IPR057727">
    <property type="entry name" value="WCX_dom"/>
</dbReference>
<proteinExistence type="predicted"/>
<dbReference type="InterPro" id="IPR036390">
    <property type="entry name" value="WH_DNA-bd_sf"/>
</dbReference>
<feature type="domain" description="Helix-turn-helix type 11" evidence="1">
    <location>
        <begin position="9"/>
        <end position="60"/>
    </location>
</feature>
<sequence>MKIDRLLGITIYLLNHGVVSARVLAKEFEVSIRTILRDMETLSLAGIPVTSLYGTEGGYKILENYKLDSKLMDAEDYSYILTALQGLQSGYNKKGIRDTFEKIQHNVPDKKLKQNIFVDLSVCHEGNHIDEYIKSIEKSITDKKCIHFNYTNSNNKTSGKEVEPIGLQYKWYAWYLLAYCHLSKNYRWYKLIRMRELSETNIPYSIEHEPSDILMKRMEEEDNQSYTTIKLKCKNEIKIPVQEYLRGKILEENEAYFILQIEEPTQERMWFSLLLGFGNDIEVQEPDSLKERMKTVARGIYDLYL</sequence>
<dbReference type="Proteomes" id="UP000464314">
    <property type="component" value="Chromosome"/>
</dbReference>
<dbReference type="KEGG" id="anr:Ana3638_16300"/>
<name>A0A6P1TP83_9FIRM</name>
<dbReference type="Pfam" id="PF13280">
    <property type="entry name" value="WYL"/>
    <property type="match status" value="1"/>
</dbReference>
<dbReference type="InterPro" id="IPR028349">
    <property type="entry name" value="PafC-like"/>
</dbReference>
<protein>
    <submittedName>
        <fullName evidence="4">WYL domain-containing protein</fullName>
    </submittedName>
</protein>
<dbReference type="SUPFAM" id="SSF46785">
    <property type="entry name" value="Winged helix' DNA-binding domain"/>
    <property type="match status" value="1"/>
</dbReference>
<evidence type="ECO:0000259" key="2">
    <source>
        <dbReference type="Pfam" id="PF13280"/>
    </source>
</evidence>
<dbReference type="InterPro" id="IPR051534">
    <property type="entry name" value="CBASS_pafABC_assoc_protein"/>
</dbReference>
<dbReference type="EMBL" id="CP048000">
    <property type="protein sequence ID" value="QHQ62147.1"/>
    <property type="molecule type" value="Genomic_DNA"/>
</dbReference>
<evidence type="ECO:0000259" key="3">
    <source>
        <dbReference type="Pfam" id="PF25583"/>
    </source>
</evidence>
<dbReference type="InterPro" id="IPR036388">
    <property type="entry name" value="WH-like_DNA-bd_sf"/>
</dbReference>
<dbReference type="Pfam" id="PF25583">
    <property type="entry name" value="WCX"/>
    <property type="match status" value="1"/>
</dbReference>
<keyword evidence="5" id="KW-1185">Reference proteome</keyword>
<dbReference type="RefSeq" id="WP_161838972.1">
    <property type="nucleotide sequence ID" value="NZ_CP048000.1"/>
</dbReference>
<organism evidence="4 5">
    <name type="scientific">Anaerocolumna sedimenticola</name>
    <dbReference type="NCBI Taxonomy" id="2696063"/>
    <lineage>
        <taxon>Bacteria</taxon>
        <taxon>Bacillati</taxon>
        <taxon>Bacillota</taxon>
        <taxon>Clostridia</taxon>
        <taxon>Lachnospirales</taxon>
        <taxon>Lachnospiraceae</taxon>
        <taxon>Anaerocolumna</taxon>
    </lineage>
</organism>
<evidence type="ECO:0000313" key="4">
    <source>
        <dbReference type="EMBL" id="QHQ62147.1"/>
    </source>
</evidence>
<dbReference type="AlphaFoldDB" id="A0A6P1TP83"/>
<dbReference type="PANTHER" id="PTHR34580">
    <property type="match status" value="1"/>
</dbReference>
<evidence type="ECO:0000259" key="1">
    <source>
        <dbReference type="Pfam" id="PF08279"/>
    </source>
</evidence>
<feature type="domain" description="WCX" evidence="3">
    <location>
        <begin position="272"/>
        <end position="300"/>
    </location>
</feature>
<evidence type="ECO:0000313" key="5">
    <source>
        <dbReference type="Proteomes" id="UP000464314"/>
    </source>
</evidence>
<reference evidence="4 5" key="1">
    <citation type="submission" date="2020-01" db="EMBL/GenBank/DDBJ databases">
        <title>Genome analysis of Anaerocolumna sp. CBA3638.</title>
        <authorList>
            <person name="Kim J."/>
            <person name="Roh S.W."/>
        </authorList>
    </citation>
    <scope>NUCLEOTIDE SEQUENCE [LARGE SCALE GENOMIC DNA]</scope>
    <source>
        <strain evidence="4 5">CBA3638</strain>
    </source>
</reference>
<dbReference type="PROSITE" id="PS52050">
    <property type="entry name" value="WYL"/>
    <property type="match status" value="1"/>
</dbReference>
<dbReference type="InterPro" id="IPR013196">
    <property type="entry name" value="HTH_11"/>
</dbReference>
<dbReference type="PIRSF" id="PIRSF016838">
    <property type="entry name" value="PafC"/>
    <property type="match status" value="1"/>
</dbReference>
<feature type="domain" description="WYL" evidence="2">
    <location>
        <begin position="132"/>
        <end position="197"/>
    </location>
</feature>
<accession>A0A6P1TP83</accession>
<dbReference type="InterPro" id="IPR026881">
    <property type="entry name" value="WYL_dom"/>
</dbReference>
<gene>
    <name evidence="4" type="ORF">Ana3638_16300</name>
</gene>